<keyword evidence="1" id="KW-0472">Membrane</keyword>
<dbReference type="NCBIfam" id="NF041646">
    <property type="entry name" value="VC0807_fam"/>
    <property type="match status" value="1"/>
</dbReference>
<comment type="caution">
    <text evidence="2">The sequence shown here is derived from an EMBL/GenBank/DDBJ whole genome shotgun (WGS) entry which is preliminary data.</text>
</comment>
<dbReference type="AlphaFoldDB" id="A0A917HCH6"/>
<dbReference type="EMBL" id="BMFR01000006">
    <property type="protein sequence ID" value="GGG74480.1"/>
    <property type="molecule type" value="Genomic_DNA"/>
</dbReference>
<gene>
    <name evidence="2" type="ORF">GCM10011398_18960</name>
</gene>
<name>A0A917HCH6_9BACI</name>
<evidence type="ECO:0000256" key="1">
    <source>
        <dbReference type="SAM" id="Phobius"/>
    </source>
</evidence>
<dbReference type="Proteomes" id="UP000622860">
    <property type="component" value="Unassembled WGS sequence"/>
</dbReference>
<feature type="transmembrane region" description="Helical" evidence="1">
    <location>
        <begin position="57"/>
        <end position="75"/>
    </location>
</feature>
<accession>A0A917HCH6</accession>
<organism evidence="2 3">
    <name type="scientific">Virgibacillus oceani</name>
    <dbReference type="NCBI Taxonomy" id="1479511"/>
    <lineage>
        <taxon>Bacteria</taxon>
        <taxon>Bacillati</taxon>
        <taxon>Bacillota</taxon>
        <taxon>Bacilli</taxon>
        <taxon>Bacillales</taxon>
        <taxon>Bacillaceae</taxon>
        <taxon>Virgibacillus</taxon>
    </lineage>
</organism>
<dbReference type="RefSeq" id="WP_188455148.1">
    <property type="nucleotide sequence ID" value="NZ_BMFR01000006.1"/>
</dbReference>
<evidence type="ECO:0000313" key="2">
    <source>
        <dbReference type="EMBL" id="GGG74480.1"/>
    </source>
</evidence>
<keyword evidence="3" id="KW-1185">Reference proteome</keyword>
<feature type="transmembrane region" description="Helical" evidence="1">
    <location>
        <begin position="172"/>
        <end position="194"/>
    </location>
</feature>
<keyword evidence="1" id="KW-0812">Transmembrane</keyword>
<feature type="transmembrane region" description="Helical" evidence="1">
    <location>
        <begin position="134"/>
        <end position="152"/>
    </location>
</feature>
<feature type="transmembrane region" description="Helical" evidence="1">
    <location>
        <begin position="28"/>
        <end position="50"/>
    </location>
</feature>
<reference evidence="2" key="1">
    <citation type="journal article" date="2014" name="Int. J. Syst. Evol. Microbiol.">
        <title>Complete genome sequence of Corynebacterium casei LMG S-19264T (=DSM 44701T), isolated from a smear-ripened cheese.</title>
        <authorList>
            <consortium name="US DOE Joint Genome Institute (JGI-PGF)"/>
            <person name="Walter F."/>
            <person name="Albersmeier A."/>
            <person name="Kalinowski J."/>
            <person name="Ruckert C."/>
        </authorList>
    </citation>
    <scope>NUCLEOTIDE SEQUENCE</scope>
    <source>
        <strain evidence="2">CGMCC 1.12754</strain>
    </source>
</reference>
<protein>
    <submittedName>
        <fullName evidence="2">Uncharacterized protein</fullName>
    </submittedName>
</protein>
<reference evidence="2" key="2">
    <citation type="submission" date="2020-09" db="EMBL/GenBank/DDBJ databases">
        <authorList>
            <person name="Sun Q."/>
            <person name="Zhou Y."/>
        </authorList>
    </citation>
    <scope>NUCLEOTIDE SEQUENCE</scope>
    <source>
        <strain evidence="2">CGMCC 1.12754</strain>
    </source>
</reference>
<feature type="transmembrane region" description="Helical" evidence="1">
    <location>
        <begin position="87"/>
        <end position="113"/>
    </location>
</feature>
<evidence type="ECO:0000313" key="3">
    <source>
        <dbReference type="Proteomes" id="UP000622860"/>
    </source>
</evidence>
<feature type="transmembrane region" description="Helical" evidence="1">
    <location>
        <begin position="5"/>
        <end position="22"/>
    </location>
</feature>
<sequence length="216" mass="24671">MKKNIVILDLICYAAIPYLIWTHGREPFGDYAALLLSTVPGFIYTIYRFIIERQFNIAGMFILGSLFISTTVNLLSSSAESMLWNQVYLGFCYAAIYLLSVVFKKPLALYFAVDWAYLQGYPRKGSQALYSSKGLFIWFQVLTLLFVIRGLFQNLLKAWLIQSYGVDGYSSVLIYMQISGWVFSGLVAIGYFLVFKKVDNYLTKQNYVDSETPVNS</sequence>
<keyword evidence="1" id="KW-1133">Transmembrane helix</keyword>
<proteinExistence type="predicted"/>